<proteinExistence type="predicted"/>
<gene>
    <name evidence="2" type="ORF">PMAYCL1PPCAC_32401</name>
</gene>
<keyword evidence="1" id="KW-1133">Transmembrane helix</keyword>
<protein>
    <recommendedName>
        <fullName evidence="4">G protein-coupled receptor</fullName>
    </recommendedName>
</protein>
<organism evidence="2 3">
    <name type="scientific">Pristionchus mayeri</name>
    <dbReference type="NCBI Taxonomy" id="1317129"/>
    <lineage>
        <taxon>Eukaryota</taxon>
        <taxon>Metazoa</taxon>
        <taxon>Ecdysozoa</taxon>
        <taxon>Nematoda</taxon>
        <taxon>Chromadorea</taxon>
        <taxon>Rhabditida</taxon>
        <taxon>Rhabditina</taxon>
        <taxon>Diplogasteromorpha</taxon>
        <taxon>Diplogasteroidea</taxon>
        <taxon>Neodiplogasteridae</taxon>
        <taxon>Pristionchus</taxon>
    </lineage>
</organism>
<evidence type="ECO:0000313" key="3">
    <source>
        <dbReference type="Proteomes" id="UP001328107"/>
    </source>
</evidence>
<sequence>VSIGHMLGQDSISAYRHIVFRVVLFTVYIIPCLLQIGLYRNISGGRRYVHNKFPSMSYLIDDPEFRAIVYDFTMFSNYSVIFACSSVFIILSTVICIVYFVISAFSLLTKQQLLSDKTKMLQKQML</sequence>
<feature type="non-terminal residue" evidence="2">
    <location>
        <position position="126"/>
    </location>
</feature>
<evidence type="ECO:0008006" key="4">
    <source>
        <dbReference type="Google" id="ProtNLM"/>
    </source>
</evidence>
<accession>A0AAN5IG40</accession>
<feature type="transmembrane region" description="Helical" evidence="1">
    <location>
        <begin position="18"/>
        <end position="38"/>
    </location>
</feature>
<dbReference type="Pfam" id="PF10318">
    <property type="entry name" value="7TM_GPCR_Srh"/>
    <property type="match status" value="1"/>
</dbReference>
<name>A0AAN5IG40_9BILA</name>
<keyword evidence="1" id="KW-0472">Membrane</keyword>
<evidence type="ECO:0000313" key="2">
    <source>
        <dbReference type="EMBL" id="GMR62206.1"/>
    </source>
</evidence>
<feature type="non-terminal residue" evidence="2">
    <location>
        <position position="1"/>
    </location>
</feature>
<dbReference type="Proteomes" id="UP001328107">
    <property type="component" value="Unassembled WGS sequence"/>
</dbReference>
<dbReference type="InterPro" id="IPR019422">
    <property type="entry name" value="7TM_GPCR_serpentine_rcpt_Srh"/>
</dbReference>
<reference evidence="3" key="1">
    <citation type="submission" date="2022-10" db="EMBL/GenBank/DDBJ databases">
        <title>Genome assembly of Pristionchus species.</title>
        <authorList>
            <person name="Yoshida K."/>
            <person name="Sommer R.J."/>
        </authorList>
    </citation>
    <scope>NUCLEOTIDE SEQUENCE [LARGE SCALE GENOMIC DNA]</scope>
    <source>
        <strain evidence="3">RS5460</strain>
    </source>
</reference>
<keyword evidence="1" id="KW-0812">Transmembrane</keyword>
<comment type="caution">
    <text evidence="2">The sequence shown here is derived from an EMBL/GenBank/DDBJ whole genome shotgun (WGS) entry which is preliminary data.</text>
</comment>
<feature type="transmembrane region" description="Helical" evidence="1">
    <location>
        <begin position="80"/>
        <end position="108"/>
    </location>
</feature>
<dbReference type="AlphaFoldDB" id="A0AAN5IG40"/>
<evidence type="ECO:0000256" key="1">
    <source>
        <dbReference type="SAM" id="Phobius"/>
    </source>
</evidence>
<dbReference type="EMBL" id="BTRK01000006">
    <property type="protein sequence ID" value="GMR62206.1"/>
    <property type="molecule type" value="Genomic_DNA"/>
</dbReference>
<keyword evidence="3" id="KW-1185">Reference proteome</keyword>